<evidence type="ECO:0000256" key="9">
    <source>
        <dbReference type="PROSITE-ProRule" id="PRU00884"/>
    </source>
</evidence>
<accession>A0ABN9DX26</accession>
<name>A0ABN9DX26_9NEOB</name>
<keyword evidence="4 10" id="KW-0472">Membrane</keyword>
<evidence type="ECO:0000256" key="10">
    <source>
        <dbReference type="RuleBase" id="RU004375"/>
    </source>
</evidence>
<evidence type="ECO:0000313" key="15">
    <source>
        <dbReference type="Proteomes" id="UP001162483"/>
    </source>
</evidence>
<dbReference type="PANTHER" id="PTHR11304:SF19">
    <property type="entry name" value="EPHRIN-A1"/>
    <property type="match status" value="1"/>
</dbReference>
<dbReference type="InterPro" id="IPR001799">
    <property type="entry name" value="Ephrin_RBD"/>
</dbReference>
<proteinExistence type="inferred from homology"/>
<keyword evidence="2" id="KW-0336">GPI-anchor</keyword>
<dbReference type="PRINTS" id="PR01347">
    <property type="entry name" value="EPHRIN"/>
</dbReference>
<evidence type="ECO:0000256" key="1">
    <source>
        <dbReference type="ARBA" id="ARBA00004589"/>
    </source>
</evidence>
<feature type="region of interest" description="Disordered" evidence="11">
    <location>
        <begin position="159"/>
        <end position="179"/>
    </location>
</feature>
<dbReference type="Gene3D" id="2.60.40.420">
    <property type="entry name" value="Cupredoxins - blue copper proteins"/>
    <property type="match status" value="1"/>
</dbReference>
<dbReference type="PANTHER" id="PTHR11304">
    <property type="entry name" value="EPHRIN"/>
    <property type="match status" value="1"/>
</dbReference>
<gene>
    <name evidence="14" type="ORF">SPARVUS_LOCUS8615040</name>
</gene>
<feature type="domain" description="Ephrin RBD" evidence="13">
    <location>
        <begin position="20"/>
        <end position="153"/>
    </location>
</feature>
<dbReference type="PROSITE" id="PS51551">
    <property type="entry name" value="EPHRIN_RBD_2"/>
    <property type="match status" value="1"/>
</dbReference>
<dbReference type="SUPFAM" id="SSF49503">
    <property type="entry name" value="Cupredoxins"/>
    <property type="match status" value="1"/>
</dbReference>
<dbReference type="InterPro" id="IPR034252">
    <property type="entry name" value="Ephrin-A_Ecto"/>
</dbReference>
<evidence type="ECO:0000256" key="5">
    <source>
        <dbReference type="ARBA" id="ARBA00023157"/>
    </source>
</evidence>
<dbReference type="EMBL" id="CATNWA010014885">
    <property type="protein sequence ID" value="CAI9577058.1"/>
    <property type="molecule type" value="Genomic_DNA"/>
</dbReference>
<evidence type="ECO:0000256" key="7">
    <source>
        <dbReference type="ARBA" id="ARBA00023288"/>
    </source>
</evidence>
<evidence type="ECO:0000256" key="12">
    <source>
        <dbReference type="SAM" id="SignalP"/>
    </source>
</evidence>
<evidence type="ECO:0000256" key="2">
    <source>
        <dbReference type="ARBA" id="ARBA00022622"/>
    </source>
</evidence>
<keyword evidence="5" id="KW-1015">Disulfide bond</keyword>
<dbReference type="InterPro" id="IPR008972">
    <property type="entry name" value="Cupredoxin"/>
</dbReference>
<sequence length="210" mass="23833">MELLGVLTVLLLSCAWPGRADIHTVYWNSTNKSFLWDDYSVEVRLNDYLDIVCPHYEEENVPGRTVERYTLFLVDYEEYTTCKPLSKNQVRWECIKPFAPHGPEKFREKFQKFTAFSLGKEFKEGNSYYYISKPFHHHGESCLKLKVHVAGKATQEPLTNVHTPRSGVLSDGPADDPPGVMKSVAQNSTSRPASLLIFGLLLPLVLVLGL</sequence>
<feature type="signal peptide" evidence="12">
    <location>
        <begin position="1"/>
        <end position="20"/>
    </location>
</feature>
<reference evidence="14" key="1">
    <citation type="submission" date="2023-05" db="EMBL/GenBank/DDBJ databases">
        <authorList>
            <person name="Stuckert A."/>
        </authorList>
    </citation>
    <scope>NUCLEOTIDE SEQUENCE</scope>
</reference>
<evidence type="ECO:0000256" key="4">
    <source>
        <dbReference type="ARBA" id="ARBA00023136"/>
    </source>
</evidence>
<evidence type="ECO:0000256" key="6">
    <source>
        <dbReference type="ARBA" id="ARBA00023180"/>
    </source>
</evidence>
<evidence type="ECO:0000313" key="14">
    <source>
        <dbReference type="EMBL" id="CAI9577058.1"/>
    </source>
</evidence>
<keyword evidence="3 12" id="KW-0732">Signal</keyword>
<dbReference type="InterPro" id="IPR031328">
    <property type="entry name" value="Ephrin"/>
</dbReference>
<comment type="subcellular location">
    <subcellularLocation>
        <location evidence="1">Membrane</location>
        <topology evidence="1">Lipid-anchor</topology>
        <topology evidence="1">GPI-anchor</topology>
    </subcellularLocation>
</comment>
<comment type="similarity">
    <text evidence="9 10">Belongs to the ephrin family.</text>
</comment>
<keyword evidence="6" id="KW-0325">Glycoprotein</keyword>
<keyword evidence="7" id="KW-0449">Lipoprotein</keyword>
<protein>
    <recommendedName>
        <fullName evidence="8">Ephrin-A1</fullName>
    </recommendedName>
</protein>
<evidence type="ECO:0000256" key="3">
    <source>
        <dbReference type="ARBA" id="ARBA00022729"/>
    </source>
</evidence>
<dbReference type="CDD" id="cd10425">
    <property type="entry name" value="Ephrin-A_Ectodomain"/>
    <property type="match status" value="1"/>
</dbReference>
<evidence type="ECO:0000256" key="11">
    <source>
        <dbReference type="SAM" id="MobiDB-lite"/>
    </source>
</evidence>
<keyword evidence="15" id="KW-1185">Reference proteome</keyword>
<evidence type="ECO:0000256" key="8">
    <source>
        <dbReference type="ARBA" id="ARBA00040413"/>
    </source>
</evidence>
<dbReference type="Pfam" id="PF00812">
    <property type="entry name" value="Ephrin"/>
    <property type="match status" value="1"/>
</dbReference>
<organism evidence="14 15">
    <name type="scientific">Staurois parvus</name>
    <dbReference type="NCBI Taxonomy" id="386267"/>
    <lineage>
        <taxon>Eukaryota</taxon>
        <taxon>Metazoa</taxon>
        <taxon>Chordata</taxon>
        <taxon>Craniata</taxon>
        <taxon>Vertebrata</taxon>
        <taxon>Euteleostomi</taxon>
        <taxon>Amphibia</taxon>
        <taxon>Batrachia</taxon>
        <taxon>Anura</taxon>
        <taxon>Neobatrachia</taxon>
        <taxon>Ranoidea</taxon>
        <taxon>Ranidae</taxon>
        <taxon>Staurois</taxon>
    </lineage>
</organism>
<dbReference type="Proteomes" id="UP001162483">
    <property type="component" value="Unassembled WGS sequence"/>
</dbReference>
<comment type="caution">
    <text evidence="14">The sequence shown here is derived from an EMBL/GenBank/DDBJ whole genome shotgun (WGS) entry which is preliminary data.</text>
</comment>
<comment type="caution">
    <text evidence="9">Lacks conserved residue(s) required for the propagation of feature annotation.</text>
</comment>
<evidence type="ECO:0000259" key="13">
    <source>
        <dbReference type="PROSITE" id="PS51551"/>
    </source>
</evidence>
<feature type="chain" id="PRO_5045904665" description="Ephrin-A1" evidence="12">
    <location>
        <begin position="21"/>
        <end position="210"/>
    </location>
</feature>